<dbReference type="Pfam" id="PF23500">
    <property type="entry name" value="DUF7133"/>
    <property type="match status" value="1"/>
</dbReference>
<dbReference type="InterPro" id="IPR029062">
    <property type="entry name" value="Class_I_gatase-like"/>
</dbReference>
<evidence type="ECO:0000256" key="2">
    <source>
        <dbReference type="ARBA" id="ARBA00022723"/>
    </source>
</evidence>
<dbReference type="Gene3D" id="3.40.50.880">
    <property type="match status" value="1"/>
</dbReference>
<feature type="domain" description="Cytochrome c" evidence="5">
    <location>
        <begin position="1159"/>
        <end position="1292"/>
    </location>
</feature>
<dbReference type="SUPFAM" id="SSF46626">
    <property type="entry name" value="Cytochrome c"/>
    <property type="match status" value="1"/>
</dbReference>
<dbReference type="PANTHER" id="PTHR33546:SF1">
    <property type="entry name" value="LARGE, MULTIFUNCTIONAL SECRETED PROTEIN"/>
    <property type="match status" value="1"/>
</dbReference>
<dbReference type="SUPFAM" id="SSF50952">
    <property type="entry name" value="Soluble quinoprotein glucose dehydrogenase"/>
    <property type="match status" value="1"/>
</dbReference>
<evidence type="ECO:0000256" key="4">
    <source>
        <dbReference type="PROSITE-ProRule" id="PRU00433"/>
    </source>
</evidence>
<dbReference type="PANTHER" id="PTHR33546">
    <property type="entry name" value="LARGE, MULTIFUNCTIONAL SECRETED PROTEIN-RELATED"/>
    <property type="match status" value="1"/>
</dbReference>
<dbReference type="InterPro" id="IPR009056">
    <property type="entry name" value="Cyt_c-like_dom"/>
</dbReference>
<dbReference type="InterPro" id="IPR029010">
    <property type="entry name" value="ThuA-like"/>
</dbReference>
<keyword evidence="3 4" id="KW-0408">Iron</keyword>
<dbReference type="Gene3D" id="1.25.10.10">
    <property type="entry name" value="Leucine-rich Repeat Variant"/>
    <property type="match status" value="1"/>
</dbReference>
<sequence>MLSTMFKMLSSIIATMCVLMLLQVNCLLAAEGQLRVLFLGDAGHHQPAEKADYISPLLARRGIDVIYTENPDDLNRTNLSHFDALVVFANIDEISPSQEKALLNYVAEGGGFIPLHCASYCFRNSDQVVDLIGGQFLRHGTGEFQAELADVDHEILKGYGGFKSWDETYIHHKHNEQNRTVLEYRTSGDQQAGHSREPWTWVRTHDKGRVFYTAWGHDMRTWQQPGFQNLLERGIRWAAGKPVDVVKDYVSEAAFSAPEMTSLPENLKKFGYQDVGAKIPNYTPSKKWGVQGDNLTKMQLPLPAEESLKHYVVPEGFQLSLFASEPQLGAKPIAMCWDKHGRLVVCETVDYPNELAVQGEGRDRIEICEDTDGDGRADKFTVFADKLSIPTSVVAWRDGFLVQTDGNTVFMKDTDGDDVADVRKVLISGWNMKDTHGCVSNFQYGLDNWIWAIQGYNNSSPVANGVKYPAFRMGFFRFRLSDGDDPVVEEIEFVRSTNNNSWGIGISEEGIIFGSTANGNPSVYMPLPNRYYERVYGMAAKQSRAMASTHRFSPITENIRQVDHHGGYTAAAGHALYTARNYPESWWNRTAFVCGPTGHLVGTYVIKPNGSDFSSELKFNMAASDDEWSAPIVAEVGPDGNVWMIDWYNYIVQHNPTPHGFETGKGAAYETDLRDKLHGRIYRLHYVGDGSLDQSYQSSKYLPNNEQELVEALTSPTMLVRKFAQQEIIERKLTSLKDDLLTLLTNNDVDEIGLNAGAIHTIWTLDGLGLLSDQHEDVATSVLNATRHDSAGVRRNAYLALIAAPKHLSQAVSDFDWLSEDSGQVRLAVLQSAADLSAQDAVGEKLAGLLSDKSIRLDEWQRDAATSACAVNAKPFLSALFQQCSSDDSRAGSVVNEYGDLIRLVSRSYIRGAAQLPELNDVFIAVTQAPAGLQSLVLSGFVEAWPKSQQANLQSATEQELRKLFERSDADNRDILFRLANAMGASIFNDYKKEMVADYLAKVEDEDASNSSRVAAARDLVRLQPDSEEVAEEILALITPRLTPDFARDLLNTLADCRAENLSEELLDRQEGYSPALRSQMIDILLRKSEFVPDLLDAFEGRLLALSDLTIEQKQRLSNLPDQQIRERALELLKAGGGLPNPDRARVIEDLHYLAEMKGHVEAGKIAFTKHCAKCHQHGDLGMSVGPNLTGMAVHPKKELLVHILDPNRDVEGNFRTYTILDEDGRVFTGMLASESRTTLEIIDTAGKKTMLQRDQIEEFITSRQSLMPEGFEKNMKPEEIRDVLEFLTTKGKYLPLDLRKVCTTSTYKDMFYPNDSFGGRLMFNEWKTLKHKGIPFDLIDPAGGRTRNALMLRGAYGEYPPQMPESIKIPTGTSAKAVHILGGISGWGYPATKSNETVMKLRVHYEDDTHEDHEFRNGIHIADYIRRIDVPESEFVTELVGGQQVRYHSVQLHDSKKITELEFLKQDGSSCPIILAVTVETLY</sequence>
<keyword evidence="1 4" id="KW-0349">Heme</keyword>
<dbReference type="EMBL" id="CP036316">
    <property type="protein sequence ID" value="QDT63872.1"/>
    <property type="molecule type" value="Genomic_DNA"/>
</dbReference>
<dbReference type="InterPro" id="IPR011989">
    <property type="entry name" value="ARM-like"/>
</dbReference>
<dbReference type="NCBIfam" id="TIGR02603">
    <property type="entry name" value="CxxCH_TIGR02603"/>
    <property type="match status" value="1"/>
</dbReference>
<gene>
    <name evidence="6" type="ORF">V22_10980</name>
</gene>
<dbReference type="InterPro" id="IPR013428">
    <property type="entry name" value="Membrane-bound_put_N"/>
</dbReference>
<dbReference type="InterPro" id="IPR036909">
    <property type="entry name" value="Cyt_c-like_dom_sf"/>
</dbReference>
<protein>
    <submittedName>
        <fullName evidence="6">Trehalose utilization</fullName>
    </submittedName>
</protein>
<dbReference type="PROSITE" id="PS51007">
    <property type="entry name" value="CYTC"/>
    <property type="match status" value="1"/>
</dbReference>
<evidence type="ECO:0000259" key="5">
    <source>
        <dbReference type="PROSITE" id="PS51007"/>
    </source>
</evidence>
<dbReference type="NCBIfam" id="TIGR02604">
    <property type="entry name" value="Piru_Ver_Nterm"/>
    <property type="match status" value="1"/>
</dbReference>
<keyword evidence="7" id="KW-1185">Reference proteome</keyword>
<dbReference type="InterPro" id="IPR013427">
    <property type="entry name" value="Haem-bd_dom_put"/>
</dbReference>
<dbReference type="InterPro" id="IPR016024">
    <property type="entry name" value="ARM-type_fold"/>
</dbReference>
<evidence type="ECO:0000313" key="7">
    <source>
        <dbReference type="Proteomes" id="UP000319976"/>
    </source>
</evidence>
<organism evidence="6 7">
    <name type="scientific">Calycomorphotria hydatis</name>
    <dbReference type="NCBI Taxonomy" id="2528027"/>
    <lineage>
        <taxon>Bacteria</taxon>
        <taxon>Pseudomonadati</taxon>
        <taxon>Planctomycetota</taxon>
        <taxon>Planctomycetia</taxon>
        <taxon>Planctomycetales</taxon>
        <taxon>Planctomycetaceae</taxon>
        <taxon>Calycomorphotria</taxon>
    </lineage>
</organism>
<dbReference type="InterPro" id="IPR055557">
    <property type="entry name" value="DUF7133"/>
</dbReference>
<dbReference type="SUPFAM" id="SSF52317">
    <property type="entry name" value="Class I glutamine amidotransferase-like"/>
    <property type="match status" value="1"/>
</dbReference>
<proteinExistence type="predicted"/>
<dbReference type="KEGG" id="chya:V22_10980"/>
<reference evidence="6 7" key="1">
    <citation type="submission" date="2019-02" db="EMBL/GenBank/DDBJ databases">
        <title>Deep-cultivation of Planctomycetes and their phenomic and genomic characterization uncovers novel biology.</title>
        <authorList>
            <person name="Wiegand S."/>
            <person name="Jogler M."/>
            <person name="Boedeker C."/>
            <person name="Pinto D."/>
            <person name="Vollmers J."/>
            <person name="Rivas-Marin E."/>
            <person name="Kohn T."/>
            <person name="Peeters S.H."/>
            <person name="Heuer A."/>
            <person name="Rast P."/>
            <person name="Oberbeckmann S."/>
            <person name="Bunk B."/>
            <person name="Jeske O."/>
            <person name="Meyerdierks A."/>
            <person name="Storesund J.E."/>
            <person name="Kallscheuer N."/>
            <person name="Luecker S."/>
            <person name="Lage O.M."/>
            <person name="Pohl T."/>
            <person name="Merkel B.J."/>
            <person name="Hornburger P."/>
            <person name="Mueller R.-W."/>
            <person name="Bruemmer F."/>
            <person name="Labrenz M."/>
            <person name="Spormann A.M."/>
            <person name="Op den Camp H."/>
            <person name="Overmann J."/>
            <person name="Amann R."/>
            <person name="Jetten M.S.M."/>
            <person name="Mascher T."/>
            <person name="Medema M.H."/>
            <person name="Devos D.P."/>
            <person name="Kaster A.-K."/>
            <person name="Ovreas L."/>
            <person name="Rohde M."/>
            <person name="Galperin M.Y."/>
            <person name="Jogler C."/>
        </authorList>
    </citation>
    <scope>NUCLEOTIDE SEQUENCE [LARGE SCALE GENOMIC DNA]</scope>
    <source>
        <strain evidence="6 7">V22</strain>
    </source>
</reference>
<dbReference type="Pfam" id="PF06283">
    <property type="entry name" value="ThuA"/>
    <property type="match status" value="1"/>
</dbReference>
<evidence type="ECO:0000256" key="3">
    <source>
        <dbReference type="ARBA" id="ARBA00023004"/>
    </source>
</evidence>
<dbReference type="Gene3D" id="1.10.760.10">
    <property type="entry name" value="Cytochrome c-like domain"/>
    <property type="match status" value="1"/>
</dbReference>
<dbReference type="GO" id="GO:0020037">
    <property type="term" value="F:heme binding"/>
    <property type="evidence" value="ECO:0007669"/>
    <property type="project" value="InterPro"/>
</dbReference>
<keyword evidence="2 4" id="KW-0479">Metal-binding</keyword>
<evidence type="ECO:0000313" key="6">
    <source>
        <dbReference type="EMBL" id="QDT63872.1"/>
    </source>
</evidence>
<dbReference type="InterPro" id="IPR011041">
    <property type="entry name" value="Quinoprot_gluc/sorb_DH_b-prop"/>
</dbReference>
<dbReference type="GO" id="GO:0046872">
    <property type="term" value="F:metal ion binding"/>
    <property type="evidence" value="ECO:0007669"/>
    <property type="project" value="UniProtKB-KW"/>
</dbReference>
<dbReference type="Proteomes" id="UP000319976">
    <property type="component" value="Chromosome"/>
</dbReference>
<accession>A0A517T663</accession>
<evidence type="ECO:0000256" key="1">
    <source>
        <dbReference type="ARBA" id="ARBA00022617"/>
    </source>
</evidence>
<dbReference type="SUPFAM" id="SSF48371">
    <property type="entry name" value="ARM repeat"/>
    <property type="match status" value="1"/>
</dbReference>
<name>A0A517T663_9PLAN</name>
<dbReference type="GO" id="GO:0009055">
    <property type="term" value="F:electron transfer activity"/>
    <property type="evidence" value="ECO:0007669"/>
    <property type="project" value="InterPro"/>
</dbReference>